<evidence type="ECO:0008006" key="3">
    <source>
        <dbReference type="Google" id="ProtNLM"/>
    </source>
</evidence>
<gene>
    <name evidence="1" type="ORF">CKO21_10245</name>
</gene>
<comment type="caution">
    <text evidence="1">The sequence shown here is derived from an EMBL/GenBank/DDBJ whole genome shotgun (WGS) entry which is preliminary data.</text>
</comment>
<organism evidence="1 2">
    <name type="scientific">Rhodovibrio salinarum</name>
    <dbReference type="NCBI Taxonomy" id="1087"/>
    <lineage>
        <taxon>Bacteria</taxon>
        <taxon>Pseudomonadati</taxon>
        <taxon>Pseudomonadota</taxon>
        <taxon>Alphaproteobacteria</taxon>
        <taxon>Rhodospirillales</taxon>
        <taxon>Rhodovibrionaceae</taxon>
        <taxon>Rhodovibrio</taxon>
    </lineage>
</organism>
<accession>A0A934QIQ5</accession>
<dbReference type="EMBL" id="NRRE01000026">
    <property type="protein sequence ID" value="MBK1697624.1"/>
    <property type="molecule type" value="Genomic_DNA"/>
</dbReference>
<reference evidence="1" key="2">
    <citation type="journal article" date="2020" name="Microorganisms">
        <title>Osmotic Adaptation and Compatible Solute Biosynthesis of Phototrophic Bacteria as Revealed from Genome Analyses.</title>
        <authorList>
            <person name="Imhoff J.F."/>
            <person name="Rahn T."/>
            <person name="Kunzel S."/>
            <person name="Keller A."/>
            <person name="Neulinger S.C."/>
        </authorList>
    </citation>
    <scope>NUCLEOTIDE SEQUENCE</scope>
    <source>
        <strain evidence="1">DSM 9154</strain>
    </source>
</reference>
<dbReference type="Proteomes" id="UP000778970">
    <property type="component" value="Unassembled WGS sequence"/>
</dbReference>
<protein>
    <recommendedName>
        <fullName evidence="3">DUF945 domain-containing protein</fullName>
    </recommendedName>
</protein>
<keyword evidence="2" id="KW-1185">Reference proteome</keyword>
<dbReference type="AlphaFoldDB" id="A0A934QIQ5"/>
<evidence type="ECO:0000313" key="1">
    <source>
        <dbReference type="EMBL" id="MBK1697624.1"/>
    </source>
</evidence>
<evidence type="ECO:0000313" key="2">
    <source>
        <dbReference type="Proteomes" id="UP000778970"/>
    </source>
</evidence>
<proteinExistence type="predicted"/>
<sequence length="482" mass="52494">MAAIEADVRESAEMRKAIAAAGVLGLAVTVGMFSVQAYADRQLEQALDAWRAQLPEGTELSYGRIEAEGRDGAVLHAVRFQTDQTPEPVTVRAKRLEIDDAAFEGDMLQSVGRFDFTEATVVSGGSRMTIATGRGRDVTLAEDYRVRSVGRARLNDLDVEDARGTSSAQKVTLRGLGEGRLERLEVQALGVAQRARGADRDGAVRRVLVDRIRVRDADIDDLQRLHAKTDDPGLEALVTAVRGDGLRALQFDGLEMIEQGRRIAALESMDLSVETPAEGPITFKVDYRDGYSDVTHPDAGLSMMTLAALGYQEVRGDGGFTLSYHPEAGTFAIDRWEMDLRDVAQLNVTAQVVGIPLDGDLGARLEQDPQALQGEAALQALTVRLENKGLARRLAELRAQQTDQSPEAVRQQQAQSIRQSLQEMQLPDALGEAIARFVEQDGTLTLTAEPSEPVTFEQITQMAMDDPKLLSQSLNLQAVQSD</sequence>
<name>A0A934QIQ5_9PROT</name>
<reference evidence="1" key="1">
    <citation type="submission" date="2017-08" db="EMBL/GenBank/DDBJ databases">
        <authorList>
            <person name="Imhoff J.F."/>
            <person name="Rahn T."/>
            <person name="Kuenzel S."/>
            <person name="Neulinger S.C."/>
        </authorList>
    </citation>
    <scope>NUCLEOTIDE SEQUENCE</scope>
    <source>
        <strain evidence="1">DSM 9154</strain>
    </source>
</reference>